<keyword evidence="1" id="KW-0812">Transmembrane</keyword>
<accession>A0A0A9E3K9</accession>
<protein>
    <submittedName>
        <fullName evidence="2">Dolichyl-P-Man Man</fullName>
    </submittedName>
</protein>
<reference evidence="2" key="1">
    <citation type="submission" date="2014-09" db="EMBL/GenBank/DDBJ databases">
        <authorList>
            <person name="Magalhaes I.L.F."/>
            <person name="Oliveira U."/>
            <person name="Santos F.R."/>
            <person name="Vidigal T.H.D.A."/>
            <person name="Brescovit A.D."/>
            <person name="Santos A.J."/>
        </authorList>
    </citation>
    <scope>NUCLEOTIDE SEQUENCE</scope>
    <source>
        <tissue evidence="2">Shoot tissue taken approximately 20 cm above the soil surface</tissue>
    </source>
</reference>
<dbReference type="AlphaFoldDB" id="A0A0A9E3K9"/>
<feature type="transmembrane region" description="Helical" evidence="1">
    <location>
        <begin position="21"/>
        <end position="41"/>
    </location>
</feature>
<name>A0A0A9E3K9_ARUDO</name>
<keyword evidence="1" id="KW-0472">Membrane</keyword>
<sequence length="42" mass="5075">MLHQIHIQNKTTKRSTSYMLYALYSLEPSFFPLFCVVQFPFF</sequence>
<evidence type="ECO:0000256" key="1">
    <source>
        <dbReference type="SAM" id="Phobius"/>
    </source>
</evidence>
<keyword evidence="1" id="KW-1133">Transmembrane helix</keyword>
<organism evidence="2">
    <name type="scientific">Arundo donax</name>
    <name type="common">Giant reed</name>
    <name type="synonym">Donax arundinaceus</name>
    <dbReference type="NCBI Taxonomy" id="35708"/>
    <lineage>
        <taxon>Eukaryota</taxon>
        <taxon>Viridiplantae</taxon>
        <taxon>Streptophyta</taxon>
        <taxon>Embryophyta</taxon>
        <taxon>Tracheophyta</taxon>
        <taxon>Spermatophyta</taxon>
        <taxon>Magnoliopsida</taxon>
        <taxon>Liliopsida</taxon>
        <taxon>Poales</taxon>
        <taxon>Poaceae</taxon>
        <taxon>PACMAD clade</taxon>
        <taxon>Arundinoideae</taxon>
        <taxon>Arundineae</taxon>
        <taxon>Arundo</taxon>
    </lineage>
</organism>
<proteinExistence type="predicted"/>
<dbReference type="EMBL" id="GBRH01204307">
    <property type="protein sequence ID" value="JAD93588.1"/>
    <property type="molecule type" value="Transcribed_RNA"/>
</dbReference>
<evidence type="ECO:0000313" key="2">
    <source>
        <dbReference type="EMBL" id="JAD93588.1"/>
    </source>
</evidence>
<reference evidence="2" key="2">
    <citation type="journal article" date="2015" name="Data Brief">
        <title>Shoot transcriptome of the giant reed, Arundo donax.</title>
        <authorList>
            <person name="Barrero R.A."/>
            <person name="Guerrero F.D."/>
            <person name="Moolhuijzen P."/>
            <person name="Goolsby J.A."/>
            <person name="Tidwell J."/>
            <person name="Bellgard S.E."/>
            <person name="Bellgard M.I."/>
        </authorList>
    </citation>
    <scope>NUCLEOTIDE SEQUENCE</scope>
    <source>
        <tissue evidence="2">Shoot tissue taken approximately 20 cm above the soil surface</tissue>
    </source>
</reference>